<dbReference type="InterPro" id="IPR036291">
    <property type="entry name" value="NAD(P)-bd_dom_sf"/>
</dbReference>
<dbReference type="Pfam" id="PF08240">
    <property type="entry name" value="ADH_N"/>
    <property type="match status" value="1"/>
</dbReference>
<evidence type="ECO:0000313" key="9">
    <source>
        <dbReference type="EMBL" id="CAB5068134.1"/>
    </source>
</evidence>
<keyword evidence="3" id="KW-0560">Oxidoreductase</keyword>
<dbReference type="EMBL" id="CAFBQP010000127">
    <property type="protein sequence ID" value="CAB5068134.1"/>
    <property type="molecule type" value="Genomic_DNA"/>
</dbReference>
<dbReference type="InterPro" id="IPR023921">
    <property type="entry name" value="ADH_Zn_actinomycetes"/>
</dbReference>
<dbReference type="GO" id="GO:0051903">
    <property type="term" value="F:S-(hydroxymethyl)glutathione dehydrogenase [NAD(P)+] activity"/>
    <property type="evidence" value="ECO:0007669"/>
    <property type="project" value="TreeGrafter"/>
</dbReference>
<dbReference type="InterPro" id="IPR002328">
    <property type="entry name" value="ADH_Zn_CS"/>
</dbReference>
<dbReference type="Gene3D" id="3.90.180.10">
    <property type="entry name" value="Medium-chain alcohol dehydrogenases, catalytic domain"/>
    <property type="match status" value="1"/>
</dbReference>
<evidence type="ECO:0000259" key="5">
    <source>
        <dbReference type="SMART" id="SM00829"/>
    </source>
</evidence>
<gene>
    <name evidence="6" type="ORF">UFOPK2602_01485</name>
    <name evidence="7" type="ORF">UFOPK2806_02443</name>
    <name evidence="8" type="ORF">UFOPK3417_02124</name>
    <name evidence="9" type="ORF">UFOPK4306_02297</name>
</gene>
<dbReference type="InterPro" id="IPR011032">
    <property type="entry name" value="GroES-like_sf"/>
</dbReference>
<dbReference type="AlphaFoldDB" id="A0A6J7EX65"/>
<reference evidence="8" key="1">
    <citation type="submission" date="2020-05" db="EMBL/GenBank/DDBJ databases">
        <authorList>
            <person name="Chiriac C."/>
            <person name="Salcher M."/>
            <person name="Ghai R."/>
            <person name="Kavagutti S V."/>
        </authorList>
    </citation>
    <scope>NUCLEOTIDE SEQUENCE</scope>
</reference>
<dbReference type="SMART" id="SM00829">
    <property type="entry name" value="PKS_ER"/>
    <property type="match status" value="1"/>
</dbReference>
<dbReference type="GO" id="GO:0008270">
    <property type="term" value="F:zinc ion binding"/>
    <property type="evidence" value="ECO:0007669"/>
    <property type="project" value="InterPro"/>
</dbReference>
<name>A0A6J7EX65_9ZZZZ</name>
<dbReference type="GO" id="GO:0046294">
    <property type="term" value="P:formaldehyde catabolic process"/>
    <property type="evidence" value="ECO:0007669"/>
    <property type="project" value="TreeGrafter"/>
</dbReference>
<dbReference type="EMBL" id="CAFBLR010000311">
    <property type="protein sequence ID" value="CAB4886911.1"/>
    <property type="molecule type" value="Genomic_DNA"/>
</dbReference>
<dbReference type="GO" id="GO:0005829">
    <property type="term" value="C:cytosol"/>
    <property type="evidence" value="ECO:0007669"/>
    <property type="project" value="TreeGrafter"/>
</dbReference>
<evidence type="ECO:0000256" key="4">
    <source>
        <dbReference type="ARBA" id="ARBA00023027"/>
    </source>
</evidence>
<dbReference type="InterPro" id="IPR013149">
    <property type="entry name" value="ADH-like_C"/>
</dbReference>
<dbReference type="CDD" id="cd08279">
    <property type="entry name" value="Zn_ADH_class_III"/>
    <property type="match status" value="1"/>
</dbReference>
<dbReference type="SUPFAM" id="SSF50129">
    <property type="entry name" value="GroES-like"/>
    <property type="match status" value="2"/>
</dbReference>
<dbReference type="PANTHER" id="PTHR43880:SF12">
    <property type="entry name" value="ALCOHOL DEHYDROGENASE CLASS-3"/>
    <property type="match status" value="1"/>
</dbReference>
<evidence type="ECO:0000256" key="3">
    <source>
        <dbReference type="ARBA" id="ARBA00023002"/>
    </source>
</evidence>
<dbReference type="Pfam" id="PF00107">
    <property type="entry name" value="ADH_zinc_N"/>
    <property type="match status" value="1"/>
</dbReference>
<evidence type="ECO:0000256" key="1">
    <source>
        <dbReference type="ARBA" id="ARBA00022723"/>
    </source>
</evidence>
<dbReference type="InterPro" id="IPR020843">
    <property type="entry name" value="ER"/>
</dbReference>
<keyword evidence="2" id="KW-0862">Zinc</keyword>
<evidence type="ECO:0000313" key="7">
    <source>
        <dbReference type="EMBL" id="CAB4771328.1"/>
    </source>
</evidence>
<evidence type="ECO:0000256" key="2">
    <source>
        <dbReference type="ARBA" id="ARBA00022833"/>
    </source>
</evidence>
<dbReference type="NCBIfam" id="TIGR03989">
    <property type="entry name" value="Rxyl_3153"/>
    <property type="match status" value="1"/>
</dbReference>
<accession>A0A6J7EX65</accession>
<dbReference type="SUPFAM" id="SSF51735">
    <property type="entry name" value="NAD(P)-binding Rossmann-fold domains"/>
    <property type="match status" value="1"/>
</dbReference>
<dbReference type="InterPro" id="IPR013154">
    <property type="entry name" value="ADH-like_N"/>
</dbReference>
<dbReference type="EMBL" id="CAEZXX010000106">
    <property type="protein sequence ID" value="CAB4717143.1"/>
    <property type="molecule type" value="Genomic_DNA"/>
</dbReference>
<feature type="domain" description="Enoyl reductase (ER)" evidence="5">
    <location>
        <begin position="10"/>
        <end position="379"/>
    </location>
</feature>
<dbReference type="PROSITE" id="PS00059">
    <property type="entry name" value="ADH_ZINC"/>
    <property type="match status" value="1"/>
</dbReference>
<keyword evidence="1" id="KW-0479">Metal-binding</keyword>
<protein>
    <submittedName>
        <fullName evidence="8">Unannotated protein</fullName>
    </submittedName>
</protein>
<keyword evidence="4" id="KW-0520">NAD</keyword>
<sequence length="381" mass="40425">MKSKAAICHGAGTDWKVEEIDIDPPKVGEVLVQWKYAGMCHSDEHFLTGDLQLTADQLAAIGQDSFYPVLGGHEGAGIVLEVGPGVTTVQLGDHVSASFVPSCGRCKFCSTGRQNLCDNGAGTLTKGMITDGTSRHNLAGQPIAVMAGLGTFSQYAVVSENSLIKVDKDLPLNVVALVSCGVATGWGSATKRADVQPGDTVVVIGIGGIGINAVQGAKMAGAKHVIAIDPIEFKREKAMEFGATHTYASMAEAMAPVTDLTWGQMAEKVIMTPGIMYGDLVEGANQLCQKGGTIVITAVAPVQQEEVSLNLFNFAMSNKELKGTIFGSLNPRADIPKLLGLYRDGLLKLDELITREYSLDEINLGYQHMRDGVNIRGVIKY</sequence>
<dbReference type="Gene3D" id="3.40.50.720">
    <property type="entry name" value="NAD(P)-binding Rossmann-like Domain"/>
    <property type="match status" value="1"/>
</dbReference>
<proteinExistence type="predicted"/>
<evidence type="ECO:0000313" key="8">
    <source>
        <dbReference type="EMBL" id="CAB4886911.1"/>
    </source>
</evidence>
<dbReference type="PANTHER" id="PTHR43880">
    <property type="entry name" value="ALCOHOL DEHYDROGENASE"/>
    <property type="match status" value="1"/>
</dbReference>
<dbReference type="EMBL" id="CAEZYY010000056">
    <property type="protein sequence ID" value="CAB4771328.1"/>
    <property type="molecule type" value="Genomic_DNA"/>
</dbReference>
<organism evidence="8">
    <name type="scientific">freshwater metagenome</name>
    <dbReference type="NCBI Taxonomy" id="449393"/>
    <lineage>
        <taxon>unclassified sequences</taxon>
        <taxon>metagenomes</taxon>
        <taxon>ecological metagenomes</taxon>
    </lineage>
</organism>
<evidence type="ECO:0000313" key="6">
    <source>
        <dbReference type="EMBL" id="CAB4717143.1"/>
    </source>
</evidence>